<evidence type="ECO:0000313" key="2">
    <source>
        <dbReference type="Proteomes" id="UP000244152"/>
    </source>
</evidence>
<organism evidence="1 2">
    <name type="scientific">Nitrosospira multiformis</name>
    <dbReference type="NCBI Taxonomy" id="1231"/>
    <lineage>
        <taxon>Bacteria</taxon>
        <taxon>Pseudomonadati</taxon>
        <taxon>Pseudomonadota</taxon>
        <taxon>Betaproteobacteria</taxon>
        <taxon>Nitrosomonadales</taxon>
        <taxon>Nitrosomonadaceae</taxon>
        <taxon>Nitrosospira</taxon>
    </lineage>
</organism>
<dbReference type="GO" id="GO:0006808">
    <property type="term" value="P:regulation of nitrogen utilization"/>
    <property type="evidence" value="ECO:0007669"/>
    <property type="project" value="InterPro"/>
</dbReference>
<dbReference type="PROSITE" id="PS51343">
    <property type="entry name" value="PII_GLNB_DOM"/>
    <property type="match status" value="1"/>
</dbReference>
<accession>A0A2T5IFA2</accession>
<name>A0A2T5IFA2_9PROT</name>
<dbReference type="InterPro" id="IPR015867">
    <property type="entry name" value="N-reg_PII/ATP_PRibTrfase_C"/>
</dbReference>
<evidence type="ECO:0000313" key="1">
    <source>
        <dbReference type="EMBL" id="PTQ82516.1"/>
    </source>
</evidence>
<dbReference type="SMART" id="SM00938">
    <property type="entry name" value="P-II"/>
    <property type="match status" value="1"/>
</dbReference>
<sequence length="104" mass="11457">MREIHAYIQPFMLPRVTQTLLKIPGFPAGMYPTVRESTEARGDGFTPYTSKKCIEIFAPDELVKIIFDTLIQAANTHHSDAGKVYLIEVSKNGKINDGASGNSS</sequence>
<gene>
    <name evidence="1" type="ORF">C8R21_10459</name>
</gene>
<dbReference type="SUPFAM" id="SSF54913">
    <property type="entry name" value="GlnB-like"/>
    <property type="match status" value="1"/>
</dbReference>
<dbReference type="InterPro" id="IPR011322">
    <property type="entry name" value="N-reg_PII-like_a/b"/>
</dbReference>
<reference evidence="1 2" key="1">
    <citation type="submission" date="2018-04" db="EMBL/GenBank/DDBJ databases">
        <title>Active sludge and wastewater microbial communities from Klosterneuburg, Austria.</title>
        <authorList>
            <person name="Wagner M."/>
        </authorList>
    </citation>
    <scope>NUCLEOTIDE SEQUENCE [LARGE SCALE GENOMIC DNA]</scope>
    <source>
        <strain evidence="1 2">Nl12</strain>
    </source>
</reference>
<dbReference type="AlphaFoldDB" id="A0A2T5IFA2"/>
<dbReference type="Proteomes" id="UP000244152">
    <property type="component" value="Unassembled WGS sequence"/>
</dbReference>
<dbReference type="EMBL" id="QAOK01000004">
    <property type="protein sequence ID" value="PTQ82516.1"/>
    <property type="molecule type" value="Genomic_DNA"/>
</dbReference>
<dbReference type="Gene3D" id="3.30.70.120">
    <property type="match status" value="1"/>
</dbReference>
<dbReference type="Pfam" id="PF00543">
    <property type="entry name" value="P-II"/>
    <property type="match status" value="1"/>
</dbReference>
<dbReference type="RefSeq" id="WP_107761443.1">
    <property type="nucleotide sequence ID" value="NZ_QAOK01000004.1"/>
</dbReference>
<protein>
    <submittedName>
        <fullName evidence="1">Nitrogen regulatory protein P-II family</fullName>
    </submittedName>
</protein>
<dbReference type="GO" id="GO:0030234">
    <property type="term" value="F:enzyme regulator activity"/>
    <property type="evidence" value="ECO:0007669"/>
    <property type="project" value="InterPro"/>
</dbReference>
<proteinExistence type="predicted"/>
<dbReference type="InterPro" id="IPR002187">
    <property type="entry name" value="N-reg_PII"/>
</dbReference>
<comment type="caution">
    <text evidence="1">The sequence shown here is derived from an EMBL/GenBank/DDBJ whole genome shotgun (WGS) entry which is preliminary data.</text>
</comment>